<feature type="compositionally biased region" description="Basic residues" evidence="6">
    <location>
        <begin position="1521"/>
        <end position="1530"/>
    </location>
</feature>
<feature type="compositionally biased region" description="Basic and acidic residues" evidence="6">
    <location>
        <begin position="1607"/>
        <end position="1625"/>
    </location>
</feature>
<feature type="region of interest" description="Disordered" evidence="6">
    <location>
        <begin position="687"/>
        <end position="738"/>
    </location>
</feature>
<feature type="region of interest" description="Disordered" evidence="6">
    <location>
        <begin position="1310"/>
        <end position="1329"/>
    </location>
</feature>
<feature type="compositionally biased region" description="Polar residues" evidence="6">
    <location>
        <begin position="1348"/>
        <end position="1362"/>
    </location>
</feature>
<evidence type="ECO:0000256" key="1">
    <source>
        <dbReference type="ARBA" id="ARBA00006540"/>
    </source>
</evidence>
<dbReference type="InterPro" id="IPR045077">
    <property type="entry name" value="L3_arc_euk"/>
</dbReference>
<dbReference type="Gene3D" id="4.10.960.10">
    <property type="entry name" value="Ribosomal protein L3, domain 3"/>
    <property type="match status" value="1"/>
</dbReference>
<evidence type="ECO:0000256" key="2">
    <source>
        <dbReference type="ARBA" id="ARBA00022980"/>
    </source>
</evidence>
<gene>
    <name evidence="7" type="ORF">ZHAS_00001079</name>
</gene>
<dbReference type="OMA" id="GKQDTIM"/>
<accession>A0A084VB05</accession>
<reference evidence="7 9" key="1">
    <citation type="journal article" date="2014" name="BMC Genomics">
        <title>Genome sequence of Anopheles sinensis provides insight into genetics basis of mosquito competence for malaria parasites.</title>
        <authorList>
            <person name="Zhou D."/>
            <person name="Zhang D."/>
            <person name="Ding G."/>
            <person name="Shi L."/>
            <person name="Hou Q."/>
            <person name="Ye Y."/>
            <person name="Xu Y."/>
            <person name="Zhou H."/>
            <person name="Xiong C."/>
            <person name="Li S."/>
            <person name="Yu J."/>
            <person name="Hong S."/>
            <person name="Yu X."/>
            <person name="Zou P."/>
            <person name="Chen C."/>
            <person name="Chang X."/>
            <person name="Wang W."/>
            <person name="Lv Y."/>
            <person name="Sun Y."/>
            <person name="Ma L."/>
            <person name="Shen B."/>
            <person name="Zhu C."/>
        </authorList>
    </citation>
    <scope>NUCLEOTIDE SEQUENCE [LARGE SCALE GENOMIC DNA]</scope>
</reference>
<feature type="compositionally biased region" description="Basic and acidic residues" evidence="6">
    <location>
        <begin position="723"/>
        <end position="738"/>
    </location>
</feature>
<evidence type="ECO:0000256" key="6">
    <source>
        <dbReference type="SAM" id="MobiDB-lite"/>
    </source>
</evidence>
<feature type="region of interest" description="Disordered" evidence="6">
    <location>
        <begin position="487"/>
        <end position="535"/>
    </location>
</feature>
<evidence type="ECO:0000313" key="7">
    <source>
        <dbReference type="EMBL" id="KFB35149.1"/>
    </source>
</evidence>
<feature type="compositionally biased region" description="Basic and acidic residues" evidence="6">
    <location>
        <begin position="1690"/>
        <end position="1708"/>
    </location>
</feature>
<dbReference type="GO" id="GO:0022625">
    <property type="term" value="C:cytosolic large ribosomal subunit"/>
    <property type="evidence" value="ECO:0007669"/>
    <property type="project" value="TreeGrafter"/>
</dbReference>
<evidence type="ECO:0000256" key="3">
    <source>
        <dbReference type="ARBA" id="ARBA00023274"/>
    </source>
</evidence>
<dbReference type="InterPro" id="IPR009000">
    <property type="entry name" value="Transl_B-barrel_sf"/>
</dbReference>
<comment type="similarity">
    <text evidence="1 5">Belongs to the universal ribosomal protein uL3 family.</text>
</comment>
<dbReference type="STRING" id="74873.A0A084VB05"/>
<sequence length="2297" mass="250560">MKSVTNTPQQPASDSMATPGVEHKENLLTPATVEKTPKRKKQSNFMDLLMVSCTPFSSEKERRHANCKKSLSAVKRTPLRSKNCSFATPEHSMYLIDLTTPTAKRPELASTTPKPPPRILTSINLVTPSPTKVSGTPSSARKLPPSSATKTLLKSALKNASNVCKESASKASSSTPLSKTNISSINASFARGTPLTQKLNFGPTTPISVKKALISDVSEVAGDDSVVAQGSPATPLVKNKLASLKKSSARRTPLTNKLKIFDPATPISEKKVQGSETPEVVAGDDAVLVQGSPATPLLQHKIASLKTSSARRTPLMNKSKIFGPATPISEEEAQGSETPEVVADDDSVLVQGSPATPQVKNKITSITKGSARGARSTPRVHLVTPKTPIERKKPVRVELLEVADDDAILVQGSPATPLVKHKIASLKTSSARKTPLMNKSKIFGPATPISEKEAQGSETPEVVADDDSVLVQGSPATPLVKNKLASISKGSARRTPLMNKSKIFEPATPISEKEAQGSETPELADDDAILVQESPATPLLQHKIASISKGSARRTPLMNKSKIFGSATPISEKEAQGSETPEVVAGDDAVLVQESPATPLLHHKIASITNGSERGVRSTPRVHLVSPKTPIERKKPVRVELPEVADDDAVLLPGSPATSMVVNKNTSLPEVADDNITNLRGYKKPNRTTQVRSAKYSDVTPHESFVDSGGLTPTAAAVPPEQGTDKDLQQPDVQPLERKSEAHCLQADLVEEALLASDSESGSGGEPINEDILLASDDEETGANLVGLSSGTENSIKVGTIIPAFDTPQEEQIVANQEELLSGSEKQDTIMAETMTPDFATPQEEQIVANQEEVLSGSGKQDTIMAETMTPDAEEEQIVAIQEDVQCGSGKQDTIMAETMTPDFATPQEEQIVANQEEVLSGSGKQDTIMAGTMTPDFATPQEEQIVANQEEVLSCGKQVTIMEGAMTPAFATPPEEQITANQEVLSGSGKQDTITAGTMTPDAEEEQIVAIQEDVQCPRQISILDDEIIMTNVLRSDILSTGRDEIMAGKMSIVSSSLDSIDSEVLETPKISAHQTLVGITELLTTSLNDDNRECANLVGVKTPSKDEVVPNLVGVRELLQTPKHTAEPKLIGVKELMNTPFIDEVVPNMVGVKELLQTPKHTAEPKLIGVKELMKSPFKDEVVPNMVGVKELLQTPKHTAEPKLIGVKELMKSPMKDEVLPNMVGVKELLQTPKHTAEPKLIGVKHLMKTPSNNKEMPNMDGLQELWKTPSNHMVGVKESLPTPSTQMEQISTETHLKTDLVKLTMETSPKMDDKNSNDSLDAPEELPKPAIVAGEDTRDKAMSMSPITKQPDSEISTTSQMNNTAEAKDVNEQETNFKTPSIPAPKRRLFSKKQCLKTPENPSPTKKVTDAEYLTILEDVTTKIQVKEASKAKDDCIERRILPSRATRNRIKTLCESELAGASPELKFCKPKLPELSPLSKENVDMQSGDDRRRVLFQSEVMVKEFNSPNIVGDIITKVKRARGRPRKGTESEETTQNSIDDSTDSPKAQVVPEKPTTAARGRRAPRRKAADTADPDETIPVTDEETKSTELLTSKRTRKVPAKKTDKTEAVEPPTVKEDLKPSTVTEEELKSTELLTPTKRTRKVPAIKLVEVEAVEPVKEGLATEEELKSTESSLPKRSRKVPTKKTDKTEAVEPPNVKEDLKPSTVTEEELKSTELLTPTKRTRKVPAKKMEATEEELKSSELLTPKRTRKVPAKKLQETEAVEPVSDKEGKSKRAPRKKVADDKSAVEETTPAQQVTSESQDVLTPTKGNVKRSRKVSVKKQNLTSTVLEEEALTVTSPAQLVNDNHLHQTRASKRLKKLETSTEASEDSASDSSHRKFSAPRHGSMAFYPKKRASRHQGRIKAFPKDDPTKPVHLTAYLAYKAGMTHIVREADRPGSKINKKEVVEAVTVLETPPIVVVGAVGYIETPFGPRALCNVWAQHLSEECRRRFYKNWHVSKKRAFTKASKKWNDDLGKKTIEDTFKKMVRYCKFIRVIAHSQIRLIKQGQKKAHIIEIQLNGGSIEDKVNWVKEHLEKPIPVSQVFGQDEMVDCVAVTKGKGFKGVTSRWHTKKLPRKTHKGLRKVACIGAWHPSRVAFTVARAGQKGYHHRTELNKKIYRIGAGIHTKDGKVIKNSAATEYDLTDKSITPMGGFPYYGEINQDFVMVKGCCIGAKRRVITLRKSLLVHTKRSALEQIKLKFIDTSSKMGHGRFQTPADKKAYYGVLKKDRIREEKAQAAAAAAAAAAKPSA</sequence>
<dbReference type="EMBL" id="ATLV01004843">
    <property type="status" value="NOT_ANNOTATED_CDS"/>
    <property type="molecule type" value="Genomic_DNA"/>
</dbReference>
<evidence type="ECO:0000313" key="8">
    <source>
        <dbReference type="EnsemblMetazoa" id="ASIC001079-PA"/>
    </source>
</evidence>
<keyword evidence="9" id="KW-1185">Reference proteome</keyword>
<dbReference type="SUPFAM" id="SSF50447">
    <property type="entry name" value="Translation proteins"/>
    <property type="match status" value="1"/>
</dbReference>
<dbReference type="EMBL" id="KE524243">
    <property type="protein sequence ID" value="KFB35149.1"/>
    <property type="molecule type" value="Genomic_DNA"/>
</dbReference>
<dbReference type="FunFam" id="2.40.30.10:FF:000351">
    <property type="entry name" value="Ribosomal protein L3"/>
    <property type="match status" value="1"/>
</dbReference>
<dbReference type="PROSITE" id="PS00474">
    <property type="entry name" value="RIBOSOMAL_L3"/>
    <property type="match status" value="1"/>
</dbReference>
<feature type="compositionally biased region" description="Polar residues" evidence="6">
    <location>
        <begin position="1"/>
        <end position="16"/>
    </location>
</feature>
<feature type="region of interest" description="Disordered" evidence="6">
    <location>
        <begin position="1"/>
        <end position="41"/>
    </location>
</feature>
<feature type="compositionally biased region" description="Basic residues" evidence="6">
    <location>
        <begin position="1817"/>
        <end position="1826"/>
    </location>
</feature>
<dbReference type="InterPro" id="IPR019926">
    <property type="entry name" value="Ribosomal_uL3_CS"/>
</dbReference>
<protein>
    <submittedName>
        <fullName evidence="7 8">60S ribosomal protein L3</fullName>
    </submittedName>
</protein>
<feature type="region of interest" description="Disordered" evidence="6">
    <location>
        <begin position="547"/>
        <end position="582"/>
    </location>
</feature>
<dbReference type="Proteomes" id="UP000030765">
    <property type="component" value="Unassembled WGS sequence"/>
</dbReference>
<dbReference type="EnsemblMetazoa" id="ASIC001079-RA">
    <property type="protein sequence ID" value="ASIC001079-PA"/>
    <property type="gene ID" value="ASIC001079"/>
</dbReference>
<dbReference type="OrthoDB" id="1611972at2759"/>
<feature type="compositionally biased region" description="Polar residues" evidence="6">
    <location>
        <begin position="1798"/>
        <end position="1815"/>
    </location>
</feature>
<dbReference type="InterPro" id="IPR000597">
    <property type="entry name" value="Ribosomal_uL3"/>
</dbReference>
<feature type="region of interest" description="Disordered" evidence="6">
    <location>
        <begin position="1665"/>
        <end position="1829"/>
    </location>
</feature>
<feature type="region of interest" description="Disordered" evidence="6">
    <location>
        <begin position="1341"/>
        <end position="1362"/>
    </location>
</feature>
<dbReference type="GO" id="GO:0003723">
    <property type="term" value="F:RNA binding"/>
    <property type="evidence" value="ECO:0007669"/>
    <property type="project" value="TreeGrafter"/>
</dbReference>
<dbReference type="GO" id="GO:0003735">
    <property type="term" value="F:structural constituent of ribosome"/>
    <property type="evidence" value="ECO:0007669"/>
    <property type="project" value="InterPro"/>
</dbReference>
<evidence type="ECO:0000313" key="9">
    <source>
        <dbReference type="Proteomes" id="UP000030765"/>
    </source>
</evidence>
<dbReference type="FunFam" id="4.10.960.10:FF:000002">
    <property type="entry name" value="60S ribosomal protein L3"/>
    <property type="match status" value="1"/>
</dbReference>
<comment type="function">
    <text evidence="4">The L3 protein is a component of the large subunit of cytoplasmic ribosomes.</text>
</comment>
<feature type="region of interest" description="Disordered" evidence="6">
    <location>
        <begin position="1520"/>
        <end position="1641"/>
    </location>
</feature>
<dbReference type="VEuPathDB" id="VectorBase:ASIC001079"/>
<feature type="region of interest" description="Disordered" evidence="6">
    <location>
        <begin position="436"/>
        <end position="475"/>
    </location>
</feature>
<feature type="compositionally biased region" description="Polar residues" evidence="6">
    <location>
        <begin position="127"/>
        <end position="139"/>
    </location>
</feature>
<keyword evidence="3 5" id="KW-0687">Ribonucleoprotein</keyword>
<dbReference type="Gene3D" id="2.40.30.10">
    <property type="entry name" value="Translation factors"/>
    <property type="match status" value="1"/>
</dbReference>
<feature type="compositionally biased region" description="Basic and acidic residues" evidence="6">
    <location>
        <begin position="1735"/>
        <end position="1746"/>
    </location>
</feature>
<dbReference type="Gene3D" id="3.30.1430.10">
    <property type="match status" value="1"/>
</dbReference>
<feature type="region of interest" description="Disordered" evidence="6">
    <location>
        <begin position="127"/>
        <end position="148"/>
    </location>
</feature>
<keyword evidence="2 5" id="KW-0689">Ribosomal protein</keyword>
<dbReference type="PANTHER" id="PTHR11363">
    <property type="entry name" value="60S RIBOSOMAL PROTEIN L3-RELATED"/>
    <property type="match status" value="1"/>
</dbReference>
<feature type="compositionally biased region" description="Basic residues" evidence="6">
    <location>
        <begin position="1856"/>
        <end position="1865"/>
    </location>
</feature>
<feature type="region of interest" description="Disordered" evidence="6">
    <location>
        <begin position="1852"/>
        <end position="1894"/>
    </location>
</feature>
<evidence type="ECO:0000256" key="4">
    <source>
        <dbReference type="ARBA" id="ARBA00056881"/>
    </source>
</evidence>
<organism evidence="7">
    <name type="scientific">Anopheles sinensis</name>
    <name type="common">Mosquito</name>
    <dbReference type="NCBI Taxonomy" id="74873"/>
    <lineage>
        <taxon>Eukaryota</taxon>
        <taxon>Metazoa</taxon>
        <taxon>Ecdysozoa</taxon>
        <taxon>Arthropoda</taxon>
        <taxon>Hexapoda</taxon>
        <taxon>Insecta</taxon>
        <taxon>Pterygota</taxon>
        <taxon>Neoptera</taxon>
        <taxon>Endopterygota</taxon>
        <taxon>Diptera</taxon>
        <taxon>Nematocera</taxon>
        <taxon>Culicoidea</taxon>
        <taxon>Culicidae</taxon>
        <taxon>Anophelinae</taxon>
        <taxon>Anopheles</taxon>
    </lineage>
</organism>
<proteinExistence type="inferred from homology"/>
<dbReference type="InterPro" id="IPR044892">
    <property type="entry name" value="Ribosomal_L3_dom_3_arc_sf"/>
</dbReference>
<evidence type="ECO:0000256" key="5">
    <source>
        <dbReference type="RuleBase" id="RU003905"/>
    </source>
</evidence>
<dbReference type="GO" id="GO:0006412">
    <property type="term" value="P:translation"/>
    <property type="evidence" value="ECO:0007669"/>
    <property type="project" value="InterPro"/>
</dbReference>
<dbReference type="PANTHER" id="PTHR11363:SF5">
    <property type="entry name" value="LARGE RIBOSOMAL SUBUNIT PROTEIN UL3"/>
    <property type="match status" value="1"/>
</dbReference>
<feature type="region of interest" description="Disordered" evidence="6">
    <location>
        <begin position="314"/>
        <end position="342"/>
    </location>
</feature>
<dbReference type="FunFam" id="2.40.30.10:FF:000079">
    <property type="entry name" value="60S ribosomal protein L3"/>
    <property type="match status" value="1"/>
</dbReference>
<name>A0A084VB05_ANOSI</name>
<dbReference type="VEuPathDB" id="VectorBase:ASIS006030"/>
<reference evidence="8" key="2">
    <citation type="submission" date="2020-05" db="UniProtKB">
        <authorList>
            <consortium name="EnsemblMetazoa"/>
        </authorList>
    </citation>
    <scope>IDENTIFICATION</scope>
</reference>
<dbReference type="FunFam" id="3.30.1430.10:FF:000001">
    <property type="entry name" value="60S ribosomal protein L3"/>
    <property type="match status" value="1"/>
</dbReference>
<dbReference type="Pfam" id="PF00297">
    <property type="entry name" value="Ribosomal_L3"/>
    <property type="match status" value="1"/>
</dbReference>